<dbReference type="EMBL" id="CP088295">
    <property type="protein sequence ID" value="UUY01987.1"/>
    <property type="molecule type" value="Genomic_DNA"/>
</dbReference>
<feature type="signal peptide" evidence="2">
    <location>
        <begin position="1"/>
        <end position="28"/>
    </location>
</feature>
<accession>A0ABY5PBX7</accession>
<feature type="compositionally biased region" description="Basic residues" evidence="1">
    <location>
        <begin position="134"/>
        <end position="144"/>
    </location>
</feature>
<evidence type="ECO:0000313" key="4">
    <source>
        <dbReference type="Proteomes" id="UP001058860"/>
    </source>
</evidence>
<feature type="chain" id="PRO_5046289192" description="Secreted protein" evidence="2">
    <location>
        <begin position="29"/>
        <end position="245"/>
    </location>
</feature>
<proteinExistence type="predicted"/>
<keyword evidence="4" id="KW-1185">Reference proteome</keyword>
<dbReference type="Proteomes" id="UP001058860">
    <property type="component" value="Chromosome"/>
</dbReference>
<keyword evidence="2" id="KW-0732">Signal</keyword>
<evidence type="ECO:0000256" key="1">
    <source>
        <dbReference type="SAM" id="MobiDB-lite"/>
    </source>
</evidence>
<feature type="region of interest" description="Disordered" evidence="1">
    <location>
        <begin position="127"/>
        <end position="160"/>
    </location>
</feature>
<name>A0ABY5PBX7_9ACTN</name>
<evidence type="ECO:0008006" key="5">
    <source>
        <dbReference type="Google" id="ProtNLM"/>
    </source>
</evidence>
<gene>
    <name evidence="3" type="ORF">LRS13_14810</name>
</gene>
<sequence length="245" mass="26071">MSISTVLTRFTRLALAILAIGLAGTAIAPAASHAAANNGGGPSSSDSEFCKTLFDRLKRYNDLANDTAQPKNVREYYKGRAFNVLDRARRAGCSWAAIQGQALTTVSQPGDAAATEAARKTRRATFDRLTTARGKQKRSGKRRAAGAGAGTPVPTTQTTASEIKATTTGNQQQDEYCAGVAKLIEDAETEGDRAVLNGDQAGADAWYDLADYFIDQATQNGCRFVFARFATPNLERAPSAVATRR</sequence>
<evidence type="ECO:0000313" key="3">
    <source>
        <dbReference type="EMBL" id="UUY01987.1"/>
    </source>
</evidence>
<dbReference type="RefSeq" id="WP_353862526.1">
    <property type="nucleotide sequence ID" value="NZ_CP088295.1"/>
</dbReference>
<reference evidence="4" key="1">
    <citation type="submission" date="2021-11" db="EMBL/GenBank/DDBJ databases">
        <title>Cultivation dependent microbiological survey of springs from the worlds oldest radium mine currently devoted to the extraction of radon-saturated water.</title>
        <authorList>
            <person name="Kapinusova G."/>
            <person name="Smrhova T."/>
            <person name="Strejcek M."/>
            <person name="Suman J."/>
            <person name="Jani K."/>
            <person name="Pajer P."/>
            <person name="Uhlik O."/>
        </authorList>
    </citation>
    <scope>NUCLEOTIDE SEQUENCE [LARGE SCALE GENOMIC DNA]</scope>
    <source>
        <strain evidence="4">J379</strain>
    </source>
</reference>
<protein>
    <recommendedName>
        <fullName evidence="5">Secreted protein</fullName>
    </recommendedName>
</protein>
<organism evidence="3 4">
    <name type="scientific">Svornostia abyssi</name>
    <dbReference type="NCBI Taxonomy" id="2898438"/>
    <lineage>
        <taxon>Bacteria</taxon>
        <taxon>Bacillati</taxon>
        <taxon>Actinomycetota</taxon>
        <taxon>Thermoleophilia</taxon>
        <taxon>Solirubrobacterales</taxon>
        <taxon>Baekduiaceae</taxon>
        <taxon>Svornostia</taxon>
    </lineage>
</organism>
<evidence type="ECO:0000256" key="2">
    <source>
        <dbReference type="SAM" id="SignalP"/>
    </source>
</evidence>